<dbReference type="RefSeq" id="WP_343131510.1">
    <property type="nucleotide sequence ID" value="NZ_JBCITK010000001.1"/>
</dbReference>
<dbReference type="SUPFAM" id="SSF56281">
    <property type="entry name" value="Metallo-hydrolase/oxidoreductase"/>
    <property type="match status" value="1"/>
</dbReference>
<gene>
    <name evidence="1" type="ORF">MKY91_17195</name>
</gene>
<dbReference type="InterPro" id="IPR052159">
    <property type="entry name" value="Competence_DNA_uptake"/>
</dbReference>
<comment type="caution">
    <text evidence="1">The sequence shown here is derived from an EMBL/GenBank/DDBJ whole genome shotgun (WGS) entry which is preliminary data.</text>
</comment>
<accession>A0ABU9VLW1</accession>
<organism evidence="1 2">
    <name type="scientific">Alkalicoccobacillus gibsonii</name>
    <dbReference type="NCBI Taxonomy" id="79881"/>
    <lineage>
        <taxon>Bacteria</taxon>
        <taxon>Bacillati</taxon>
        <taxon>Bacillota</taxon>
        <taxon>Bacilli</taxon>
        <taxon>Bacillales</taxon>
        <taxon>Bacillaceae</taxon>
        <taxon>Alkalicoccobacillus</taxon>
    </lineage>
</organism>
<dbReference type="Proteomes" id="UP001418796">
    <property type="component" value="Unassembled WGS sequence"/>
</dbReference>
<evidence type="ECO:0008006" key="3">
    <source>
        <dbReference type="Google" id="ProtNLM"/>
    </source>
</evidence>
<proteinExistence type="predicted"/>
<dbReference type="PANTHER" id="PTHR30619:SF1">
    <property type="entry name" value="RECOMBINATION PROTEIN 2"/>
    <property type="match status" value="1"/>
</dbReference>
<evidence type="ECO:0000313" key="1">
    <source>
        <dbReference type="EMBL" id="MEN0644894.1"/>
    </source>
</evidence>
<dbReference type="InterPro" id="IPR036866">
    <property type="entry name" value="RibonucZ/Hydroxyglut_hydro"/>
</dbReference>
<dbReference type="Gene3D" id="3.60.15.10">
    <property type="entry name" value="Ribonuclease Z/Hydroxyacylglutathione hydrolase-like"/>
    <property type="match status" value="1"/>
</dbReference>
<keyword evidence="2" id="KW-1185">Reference proteome</keyword>
<dbReference type="PANTHER" id="PTHR30619">
    <property type="entry name" value="DNA INTERNALIZATION/COMPETENCE PROTEIN COMEC/REC2"/>
    <property type="match status" value="1"/>
</dbReference>
<dbReference type="EMBL" id="JBCITK010000001">
    <property type="protein sequence ID" value="MEN0644894.1"/>
    <property type="molecule type" value="Genomic_DNA"/>
</dbReference>
<sequence>MINIAILTVYDVGHGNYNSISTDDDQILFDLGAGKHLNKCELNTHVSNYFHSSDKSLLIISHWDVDHINLILALSNNQIRLIKAVIAPIPPSTSTCKRIIKRFNDESVELFLISPINKLLKGVEVELGLVYTYSFLGKEPIDLYIYRSSGSSNKNLDSIVTYVETNNNRILLTGDNHYNKAIKYVLDKSKGLSTPLYTVVPHHGGEAGKIDSLSWKSHSLYKLICSRSDSNKYNHTLHSVLNKFPWCVVEETNGTGSKINVV</sequence>
<name>A0ABU9VLW1_9BACI</name>
<protein>
    <recommendedName>
        <fullName evidence="3">Metallo-beta-lactamase domain-containing protein</fullName>
    </recommendedName>
</protein>
<reference evidence="1 2" key="1">
    <citation type="submission" date="2024-03" db="EMBL/GenBank/DDBJ databases">
        <title>Bacilli Hybrid Assemblies.</title>
        <authorList>
            <person name="Kovac J."/>
        </authorList>
    </citation>
    <scope>NUCLEOTIDE SEQUENCE [LARGE SCALE GENOMIC DNA]</scope>
    <source>
        <strain evidence="1 2">FSL R7-0666</strain>
    </source>
</reference>
<evidence type="ECO:0000313" key="2">
    <source>
        <dbReference type="Proteomes" id="UP001418796"/>
    </source>
</evidence>